<reference evidence="2 3" key="1">
    <citation type="submission" date="2024-09" db="EMBL/GenBank/DDBJ databases">
        <authorList>
            <person name="Sun Q."/>
            <person name="Mori K."/>
        </authorList>
    </citation>
    <scope>NUCLEOTIDE SEQUENCE [LARGE SCALE GENOMIC DNA]</scope>
    <source>
        <strain evidence="2 3">CCM 8677</strain>
    </source>
</reference>
<dbReference type="Proteomes" id="UP001589844">
    <property type="component" value="Unassembled WGS sequence"/>
</dbReference>
<proteinExistence type="predicted"/>
<feature type="region of interest" description="Disordered" evidence="1">
    <location>
        <begin position="1"/>
        <end position="65"/>
    </location>
</feature>
<dbReference type="EMBL" id="JBHLXJ010000013">
    <property type="protein sequence ID" value="MFC0350436.1"/>
    <property type="molecule type" value="Genomic_DNA"/>
</dbReference>
<feature type="compositionally biased region" description="Low complexity" evidence="1">
    <location>
        <begin position="25"/>
        <end position="36"/>
    </location>
</feature>
<organism evidence="2 3">
    <name type="scientific">Undibacterium danionis</name>
    <dbReference type="NCBI Taxonomy" id="1812100"/>
    <lineage>
        <taxon>Bacteria</taxon>
        <taxon>Pseudomonadati</taxon>
        <taxon>Pseudomonadota</taxon>
        <taxon>Betaproteobacteria</taxon>
        <taxon>Burkholderiales</taxon>
        <taxon>Oxalobacteraceae</taxon>
        <taxon>Undibacterium</taxon>
    </lineage>
</organism>
<dbReference type="RefSeq" id="WP_390212736.1">
    <property type="nucleotide sequence ID" value="NZ_JBHLXJ010000013.1"/>
</dbReference>
<comment type="caution">
    <text evidence="2">The sequence shown here is derived from an EMBL/GenBank/DDBJ whole genome shotgun (WGS) entry which is preliminary data.</text>
</comment>
<evidence type="ECO:0000313" key="2">
    <source>
        <dbReference type="EMBL" id="MFC0350436.1"/>
    </source>
</evidence>
<name>A0ABV6IF38_9BURK</name>
<gene>
    <name evidence="2" type="ORF">ACFFJH_11505</name>
</gene>
<protein>
    <submittedName>
        <fullName evidence="2">Uncharacterized protein</fullName>
    </submittedName>
</protein>
<evidence type="ECO:0000313" key="3">
    <source>
        <dbReference type="Proteomes" id="UP001589844"/>
    </source>
</evidence>
<sequence length="65" mass="6763">MQQKDNGDWLSAQQAVRPDGTEISNLPLINKKLPPLTSGLSSAPIDLTDDAENSGAGADTDANKA</sequence>
<accession>A0ABV6IF38</accession>
<keyword evidence="3" id="KW-1185">Reference proteome</keyword>
<evidence type="ECO:0000256" key="1">
    <source>
        <dbReference type="SAM" id="MobiDB-lite"/>
    </source>
</evidence>